<feature type="domain" description="Endonuclease/exonuclease/phosphatase" evidence="1">
    <location>
        <begin position="23"/>
        <end position="255"/>
    </location>
</feature>
<organism evidence="2 3">
    <name type="scientific">Alicyclobacillus ferrooxydans</name>
    <dbReference type="NCBI Taxonomy" id="471514"/>
    <lineage>
        <taxon>Bacteria</taxon>
        <taxon>Bacillati</taxon>
        <taxon>Bacillota</taxon>
        <taxon>Bacilli</taxon>
        <taxon>Bacillales</taxon>
        <taxon>Alicyclobacillaceae</taxon>
        <taxon>Alicyclobacillus</taxon>
    </lineage>
</organism>
<reference evidence="2 3" key="1">
    <citation type="submission" date="2015-09" db="EMBL/GenBank/DDBJ databases">
        <title>Draft genome sequence of Alicyclobacillus ferrooxydans DSM 22381.</title>
        <authorList>
            <person name="Hemp J."/>
        </authorList>
    </citation>
    <scope>NUCLEOTIDE SEQUENCE [LARGE SCALE GENOMIC DNA]</scope>
    <source>
        <strain evidence="2 3">TC-34</strain>
    </source>
</reference>
<dbReference type="GO" id="GO:0006506">
    <property type="term" value="P:GPI anchor biosynthetic process"/>
    <property type="evidence" value="ECO:0007669"/>
    <property type="project" value="TreeGrafter"/>
</dbReference>
<evidence type="ECO:0000313" key="2">
    <source>
        <dbReference type="EMBL" id="KPV45784.1"/>
    </source>
</evidence>
<dbReference type="Gene3D" id="3.60.10.10">
    <property type="entry name" value="Endonuclease/exonuclease/phosphatase"/>
    <property type="match status" value="1"/>
</dbReference>
<dbReference type="GO" id="GO:0003824">
    <property type="term" value="F:catalytic activity"/>
    <property type="evidence" value="ECO:0007669"/>
    <property type="project" value="InterPro"/>
</dbReference>
<dbReference type="PANTHER" id="PTHR14859:SF15">
    <property type="entry name" value="ENDONUCLEASE_EXONUCLEASE_PHOSPHATASE DOMAIN-CONTAINING PROTEIN"/>
    <property type="match status" value="1"/>
</dbReference>
<dbReference type="Proteomes" id="UP000050482">
    <property type="component" value="Unassembled WGS sequence"/>
</dbReference>
<evidence type="ECO:0000313" key="3">
    <source>
        <dbReference type="Proteomes" id="UP000050482"/>
    </source>
</evidence>
<dbReference type="EMBL" id="LJCO01000005">
    <property type="protein sequence ID" value="KPV45784.1"/>
    <property type="molecule type" value="Genomic_DNA"/>
</dbReference>
<gene>
    <name evidence="2" type="ORF">AN477_00105</name>
</gene>
<dbReference type="PANTHER" id="PTHR14859">
    <property type="entry name" value="CALCOFLUOR WHITE HYPERSENSITIVE PROTEIN PRECURSOR"/>
    <property type="match status" value="1"/>
</dbReference>
<keyword evidence="3" id="KW-1185">Reference proteome</keyword>
<dbReference type="AlphaFoldDB" id="A0A0P9D0W1"/>
<sequence length="266" mass="30260">MACPTSVSAANRTEHYSQPIKVMSYNIHFGVGAEGYNLRRTAKVIRQSQADIIGLQEVDVHYSERSHYEDQVRRLARNLHMHYAYAPIYDFAPTDGSKNRRQSGVAVLSRYPILASHSHLQTRLSTEEPNPSPKQLPGFLETVIQVDDKPVTVYNAHLDYRDDRRIREIQVSEMMKIMAKRPDTQFVLGDFNAAPGQLELAPLFKDYRNTLGSCQHDCYTFPADHPKWQLDYVMVTPQVEVIKASAVPEDKASDHRPVLATVRVPV</sequence>
<dbReference type="PATRIC" id="fig|471514.4.peg.4441"/>
<dbReference type="InterPro" id="IPR005135">
    <property type="entry name" value="Endo/exonuclease/phosphatase"/>
</dbReference>
<name>A0A0P9D0W1_9BACL</name>
<proteinExistence type="predicted"/>
<dbReference type="InterPro" id="IPR051916">
    <property type="entry name" value="GPI-anchor_lipid_remodeler"/>
</dbReference>
<evidence type="ECO:0000259" key="1">
    <source>
        <dbReference type="Pfam" id="PF03372"/>
    </source>
</evidence>
<dbReference type="Pfam" id="PF03372">
    <property type="entry name" value="Exo_endo_phos"/>
    <property type="match status" value="1"/>
</dbReference>
<dbReference type="InterPro" id="IPR036691">
    <property type="entry name" value="Endo/exonu/phosph_ase_sf"/>
</dbReference>
<dbReference type="STRING" id="471514.AN477_00105"/>
<dbReference type="SUPFAM" id="SSF56219">
    <property type="entry name" value="DNase I-like"/>
    <property type="match status" value="1"/>
</dbReference>
<dbReference type="GO" id="GO:0016020">
    <property type="term" value="C:membrane"/>
    <property type="evidence" value="ECO:0007669"/>
    <property type="project" value="GOC"/>
</dbReference>
<protein>
    <recommendedName>
        <fullName evidence="1">Endonuclease/exonuclease/phosphatase domain-containing protein</fullName>
    </recommendedName>
</protein>
<comment type="caution">
    <text evidence="2">The sequence shown here is derived from an EMBL/GenBank/DDBJ whole genome shotgun (WGS) entry which is preliminary data.</text>
</comment>
<accession>A0A0P9D0W1</accession>